<evidence type="ECO:0000313" key="3">
    <source>
        <dbReference type="EMBL" id="KST67645.1"/>
    </source>
</evidence>
<evidence type="ECO:0000313" key="5">
    <source>
        <dbReference type="Proteomes" id="UP000053372"/>
    </source>
</evidence>
<proteinExistence type="predicted"/>
<feature type="transmembrane region" description="Helical" evidence="1">
    <location>
        <begin position="12"/>
        <end position="32"/>
    </location>
</feature>
<keyword evidence="1" id="KW-1133">Transmembrane helix</keyword>
<reference evidence="4 5" key="1">
    <citation type="journal article" date="2015" name="Genome Announc.">
        <title>Draft Genome of the Euendolithic (true boring) Cyanobacterium Mastigocoleus testarum strain BC008.</title>
        <authorList>
            <person name="Guida B.S."/>
            <person name="Garcia-Pichel F."/>
        </authorList>
    </citation>
    <scope>NUCLEOTIDE SEQUENCE [LARGE SCALE GENOMIC DNA]</scope>
    <source>
        <strain evidence="4 5">BC008</strain>
    </source>
</reference>
<organism evidence="4 5">
    <name type="scientific">Mastigocoleus testarum BC008</name>
    <dbReference type="NCBI Taxonomy" id="371196"/>
    <lineage>
        <taxon>Bacteria</taxon>
        <taxon>Bacillati</taxon>
        <taxon>Cyanobacteriota</taxon>
        <taxon>Cyanophyceae</taxon>
        <taxon>Nostocales</taxon>
        <taxon>Hapalosiphonaceae</taxon>
        <taxon>Mastigocoleus</taxon>
    </lineage>
</organism>
<dbReference type="EMBL" id="LMTZ01000013">
    <property type="protein sequence ID" value="KST69853.1"/>
    <property type="molecule type" value="Genomic_DNA"/>
</dbReference>
<dbReference type="Proteomes" id="UP000053372">
    <property type="component" value="Unassembled WGS sequence"/>
</dbReference>
<dbReference type="SMART" id="SM00909">
    <property type="entry name" value="Germane"/>
    <property type="match status" value="1"/>
</dbReference>
<dbReference type="AlphaFoldDB" id="A0A0V7ZZ25"/>
<feature type="domain" description="GerMN" evidence="2">
    <location>
        <begin position="84"/>
        <end position="170"/>
    </location>
</feature>
<keyword evidence="1" id="KW-0812">Transmembrane</keyword>
<dbReference type="RefSeq" id="WP_027843251.1">
    <property type="nucleotide sequence ID" value="NZ_LMTZ01000013.1"/>
</dbReference>
<dbReference type="Pfam" id="PF10646">
    <property type="entry name" value="Germane"/>
    <property type="match status" value="1"/>
</dbReference>
<dbReference type="EMBL" id="LMTZ01000086">
    <property type="protein sequence ID" value="KST67645.1"/>
    <property type="molecule type" value="Genomic_DNA"/>
</dbReference>
<keyword evidence="1" id="KW-0472">Membrane</keyword>
<evidence type="ECO:0000313" key="4">
    <source>
        <dbReference type="EMBL" id="KST69853.1"/>
    </source>
</evidence>
<dbReference type="InterPro" id="IPR019606">
    <property type="entry name" value="GerMN"/>
</dbReference>
<dbReference type="OrthoDB" id="510914at2"/>
<accession>A0A0V7ZZ25</accession>
<protein>
    <submittedName>
        <fullName evidence="4">Spore germination protein</fullName>
    </submittedName>
</protein>
<gene>
    <name evidence="3" type="ORF">BC008_31070</name>
    <name evidence="4" type="ORF">BC008_35780</name>
</gene>
<evidence type="ECO:0000256" key="1">
    <source>
        <dbReference type="SAM" id="Phobius"/>
    </source>
</evidence>
<sequence length="191" mass="20186">MKEQQKSKGISSAVIAAVSAAVVTVGGGVAWLTSNTNPTPEPPGREQLKNQKVSVYWLENAGTNLKLESQPIQVKSDGEPNKVLQTAFKQLLAGPTEGTGSTTIPQGTQLLGIKVESDAVRINLSEEFTSGGGSTSMTGRLGQVIYTATSLNSKAKVYIEVNGKPLEVLGGEGLVLNQPLTRESFNQNFEL</sequence>
<comment type="caution">
    <text evidence="4">The sequence shown here is derived from an EMBL/GenBank/DDBJ whole genome shotgun (WGS) entry which is preliminary data.</text>
</comment>
<evidence type="ECO:0000259" key="2">
    <source>
        <dbReference type="SMART" id="SM00909"/>
    </source>
</evidence>
<keyword evidence="5" id="KW-1185">Reference proteome</keyword>
<name>A0A0V7ZZ25_9CYAN</name>